<comment type="caution">
    <text evidence="1">The sequence shown here is derived from an EMBL/GenBank/DDBJ whole genome shotgun (WGS) entry which is preliminary data.</text>
</comment>
<keyword evidence="1" id="KW-0695">RNA-directed DNA polymerase</keyword>
<keyword evidence="1" id="KW-0808">Transferase</keyword>
<protein>
    <submittedName>
        <fullName evidence="1">Putative RNA-directed DNA polymerase from transposon BS</fullName>
    </submittedName>
</protein>
<accession>A0A4Y2H0P7</accession>
<reference evidence="1 2" key="1">
    <citation type="journal article" date="2019" name="Sci. Rep.">
        <title>Orb-weaving spider Araneus ventricosus genome elucidates the spidroin gene catalogue.</title>
        <authorList>
            <person name="Kono N."/>
            <person name="Nakamura H."/>
            <person name="Ohtoshi R."/>
            <person name="Moran D.A.P."/>
            <person name="Shinohara A."/>
            <person name="Yoshida Y."/>
            <person name="Fujiwara M."/>
            <person name="Mori M."/>
            <person name="Tomita M."/>
            <person name="Arakawa K."/>
        </authorList>
    </citation>
    <scope>NUCLEOTIDE SEQUENCE [LARGE SCALE GENOMIC DNA]</scope>
</reference>
<feature type="non-terminal residue" evidence="1">
    <location>
        <position position="15"/>
    </location>
</feature>
<dbReference type="EMBL" id="BGPR01001648">
    <property type="protein sequence ID" value="GBM58739.1"/>
    <property type="molecule type" value="Genomic_DNA"/>
</dbReference>
<keyword evidence="2" id="KW-1185">Reference proteome</keyword>
<evidence type="ECO:0000313" key="1">
    <source>
        <dbReference type="EMBL" id="GBM58739.1"/>
    </source>
</evidence>
<dbReference type="GO" id="GO:0003964">
    <property type="term" value="F:RNA-directed DNA polymerase activity"/>
    <property type="evidence" value="ECO:0007669"/>
    <property type="project" value="UniProtKB-KW"/>
</dbReference>
<name>A0A4Y2H0P7_ARAVE</name>
<organism evidence="1 2">
    <name type="scientific">Araneus ventricosus</name>
    <name type="common">Orbweaver spider</name>
    <name type="synonym">Epeira ventricosa</name>
    <dbReference type="NCBI Taxonomy" id="182803"/>
    <lineage>
        <taxon>Eukaryota</taxon>
        <taxon>Metazoa</taxon>
        <taxon>Ecdysozoa</taxon>
        <taxon>Arthropoda</taxon>
        <taxon>Chelicerata</taxon>
        <taxon>Arachnida</taxon>
        <taxon>Araneae</taxon>
        <taxon>Araneomorphae</taxon>
        <taxon>Entelegynae</taxon>
        <taxon>Araneoidea</taxon>
        <taxon>Araneidae</taxon>
        <taxon>Araneus</taxon>
    </lineage>
</organism>
<gene>
    <name evidence="1" type="primary">RTase_181</name>
    <name evidence="1" type="ORF">AVEN_183568_1</name>
</gene>
<keyword evidence="1" id="KW-0548">Nucleotidyltransferase</keyword>
<dbReference type="Proteomes" id="UP000499080">
    <property type="component" value="Unassembled WGS sequence"/>
</dbReference>
<proteinExistence type="predicted"/>
<sequence>MLNLQDLSLSITLCI</sequence>
<evidence type="ECO:0000313" key="2">
    <source>
        <dbReference type="Proteomes" id="UP000499080"/>
    </source>
</evidence>